<dbReference type="InterPro" id="IPR036237">
    <property type="entry name" value="Xyl_isomerase-like_sf"/>
</dbReference>
<dbReference type="SUPFAM" id="SSF51658">
    <property type="entry name" value="Xylose isomerase-like"/>
    <property type="match status" value="1"/>
</dbReference>
<sequence length="341" mass="38390">MIVRFGFVAMTMMLENASPSRTMTFANFSKLADRDAALRKLERISEENLHNTLRMLRHCVAHDIKVYRFSSKLIPLATHEALADWQPWPALADSFAEIGSFVKTNGMRVSFHPDHFCVFSTPRPEVLDKSKQDLAYHLKMLDAMGLDERAKCNIHVGGAYGDKQGSAQRFVRQFGSLPDRYRSRVTLENDDKTFTARETLEAAEAVGTPMVLDIHHHAVNDGGESSSALYGDLWPRILRTWNPQYVGEGEREAVFEDRLAPKLHLSSPKNEKDPRGHADNVDAGPVTRFLREVSGSVDRLDCMLEAKHKDAALLRLMDDLRQLEKAGEGIRVIDGATVEVF</sequence>
<evidence type="ECO:0000256" key="1">
    <source>
        <dbReference type="ARBA" id="ARBA00022722"/>
    </source>
</evidence>
<dbReference type="Proteomes" id="UP001589818">
    <property type="component" value="Unassembled WGS sequence"/>
</dbReference>
<feature type="compositionally biased region" description="Basic and acidic residues" evidence="7">
    <location>
        <begin position="269"/>
        <end position="280"/>
    </location>
</feature>
<evidence type="ECO:0000256" key="5">
    <source>
        <dbReference type="ARBA" id="ARBA00022801"/>
    </source>
</evidence>
<dbReference type="PANTHER" id="PTHR31290">
    <property type="entry name" value="UV-DAMAGE ENDONUCLEASE"/>
    <property type="match status" value="1"/>
</dbReference>
<reference evidence="8 9" key="1">
    <citation type="submission" date="2024-09" db="EMBL/GenBank/DDBJ databases">
        <authorList>
            <person name="Sun Q."/>
            <person name="Mori K."/>
        </authorList>
    </citation>
    <scope>NUCLEOTIDE SEQUENCE [LARGE SCALE GENOMIC DNA]</scope>
    <source>
        <strain evidence="8 9">CCM 4839</strain>
    </source>
</reference>
<evidence type="ECO:0000256" key="6">
    <source>
        <dbReference type="ARBA" id="ARBA00023204"/>
    </source>
</evidence>
<dbReference type="Gene3D" id="3.20.20.150">
    <property type="entry name" value="Divalent-metal-dependent TIM barrel enzymes"/>
    <property type="match status" value="1"/>
</dbReference>
<keyword evidence="1" id="KW-0540">Nuclease</keyword>
<dbReference type="EMBL" id="JBHLVF010000034">
    <property type="protein sequence ID" value="MFC0393693.1"/>
    <property type="molecule type" value="Genomic_DNA"/>
</dbReference>
<dbReference type="NCBIfam" id="TIGR00629">
    <property type="entry name" value="uvde"/>
    <property type="match status" value="1"/>
</dbReference>
<keyword evidence="6" id="KW-0234">DNA repair</keyword>
<feature type="region of interest" description="Disordered" evidence="7">
    <location>
        <begin position="264"/>
        <end position="283"/>
    </location>
</feature>
<protein>
    <submittedName>
        <fullName evidence="8">UV DNA damage repair endonuclease UvsE</fullName>
    </submittedName>
</protein>
<keyword evidence="3" id="KW-0227">DNA damage</keyword>
<dbReference type="RefSeq" id="WP_204820621.1">
    <property type="nucleotide sequence ID" value="NZ_JANHOF010000013.1"/>
</dbReference>
<evidence type="ECO:0000313" key="8">
    <source>
        <dbReference type="EMBL" id="MFC0393693.1"/>
    </source>
</evidence>
<proteinExistence type="predicted"/>
<gene>
    <name evidence="8" type="primary">uvsE</name>
    <name evidence="8" type="ORF">ACFFJ8_20270</name>
</gene>
<dbReference type="PANTHER" id="PTHR31290:SF5">
    <property type="entry name" value="UV-DAMAGE ENDONUCLEASE"/>
    <property type="match status" value="1"/>
</dbReference>
<evidence type="ECO:0000256" key="4">
    <source>
        <dbReference type="ARBA" id="ARBA00022769"/>
    </source>
</evidence>
<organism evidence="8 9">
    <name type="scientific">Paenibacillus mendelii</name>
    <dbReference type="NCBI Taxonomy" id="206163"/>
    <lineage>
        <taxon>Bacteria</taxon>
        <taxon>Bacillati</taxon>
        <taxon>Bacillota</taxon>
        <taxon>Bacilli</taxon>
        <taxon>Bacillales</taxon>
        <taxon>Paenibacillaceae</taxon>
        <taxon>Paenibacillus</taxon>
    </lineage>
</organism>
<comment type="caution">
    <text evidence="8">The sequence shown here is derived from an EMBL/GenBank/DDBJ whole genome shotgun (WGS) entry which is preliminary data.</text>
</comment>
<evidence type="ECO:0000313" key="9">
    <source>
        <dbReference type="Proteomes" id="UP001589818"/>
    </source>
</evidence>
<dbReference type="Pfam" id="PF03851">
    <property type="entry name" value="UvdE"/>
    <property type="match status" value="1"/>
</dbReference>
<keyword evidence="2 8" id="KW-0255">Endonuclease</keyword>
<accession>A0ABV6JCP4</accession>
<keyword evidence="5" id="KW-0378">Hydrolase</keyword>
<dbReference type="InterPro" id="IPR004601">
    <property type="entry name" value="UvdE"/>
</dbReference>
<dbReference type="GO" id="GO:0004519">
    <property type="term" value="F:endonuclease activity"/>
    <property type="evidence" value="ECO:0007669"/>
    <property type="project" value="UniProtKB-KW"/>
</dbReference>
<name>A0ABV6JCP4_9BACL</name>
<keyword evidence="9" id="KW-1185">Reference proteome</keyword>
<keyword evidence="4" id="KW-0228">DNA excision</keyword>
<evidence type="ECO:0000256" key="7">
    <source>
        <dbReference type="SAM" id="MobiDB-lite"/>
    </source>
</evidence>
<evidence type="ECO:0000256" key="2">
    <source>
        <dbReference type="ARBA" id="ARBA00022759"/>
    </source>
</evidence>
<evidence type="ECO:0000256" key="3">
    <source>
        <dbReference type="ARBA" id="ARBA00022763"/>
    </source>
</evidence>